<gene>
    <name evidence="1" type="ORF">KDA27_19195</name>
</gene>
<organism evidence="1 2">
    <name type="scientific">Eiseniibacteriota bacterium</name>
    <dbReference type="NCBI Taxonomy" id="2212470"/>
    <lineage>
        <taxon>Bacteria</taxon>
        <taxon>Candidatus Eiseniibacteriota</taxon>
    </lineage>
</organism>
<evidence type="ECO:0000313" key="1">
    <source>
        <dbReference type="EMBL" id="MCA9757926.1"/>
    </source>
</evidence>
<comment type="caution">
    <text evidence="1">The sequence shown here is derived from an EMBL/GenBank/DDBJ whole genome shotgun (WGS) entry which is preliminary data.</text>
</comment>
<reference evidence="1" key="1">
    <citation type="submission" date="2020-04" db="EMBL/GenBank/DDBJ databases">
        <authorList>
            <person name="Zhang T."/>
        </authorList>
    </citation>
    <scope>NUCLEOTIDE SEQUENCE</scope>
    <source>
        <strain evidence="1">HKST-UBA02</strain>
    </source>
</reference>
<evidence type="ECO:0000313" key="2">
    <source>
        <dbReference type="Proteomes" id="UP000739538"/>
    </source>
</evidence>
<dbReference type="Proteomes" id="UP000739538">
    <property type="component" value="Unassembled WGS sequence"/>
</dbReference>
<dbReference type="AlphaFoldDB" id="A0A956SEW9"/>
<sequence>MPFELRLPGRLKGIGWKVKIRDKERLEPPHVTILRFTRSWRIGLRNGRFLETGDSWNDIDPEVRSLVESARDELVAQWNRMYPENPVGETDDE</sequence>
<proteinExistence type="predicted"/>
<name>A0A956SEW9_UNCEI</name>
<reference evidence="1" key="2">
    <citation type="journal article" date="2021" name="Microbiome">
        <title>Successional dynamics and alternative stable states in a saline activated sludge microbial community over 9 years.</title>
        <authorList>
            <person name="Wang Y."/>
            <person name="Ye J."/>
            <person name="Ju F."/>
            <person name="Liu L."/>
            <person name="Boyd J.A."/>
            <person name="Deng Y."/>
            <person name="Parks D.H."/>
            <person name="Jiang X."/>
            <person name="Yin X."/>
            <person name="Woodcroft B.J."/>
            <person name="Tyson G.W."/>
            <person name="Hugenholtz P."/>
            <person name="Polz M.F."/>
            <person name="Zhang T."/>
        </authorList>
    </citation>
    <scope>NUCLEOTIDE SEQUENCE</scope>
    <source>
        <strain evidence="1">HKST-UBA02</strain>
    </source>
</reference>
<protein>
    <submittedName>
        <fullName evidence="1">Uncharacterized protein</fullName>
    </submittedName>
</protein>
<dbReference type="EMBL" id="JAGQHS010000129">
    <property type="protein sequence ID" value="MCA9757926.1"/>
    <property type="molecule type" value="Genomic_DNA"/>
</dbReference>
<accession>A0A956SEW9</accession>